<reference evidence="2" key="1">
    <citation type="submission" date="2022-05" db="EMBL/GenBank/DDBJ databases">
        <authorList>
            <person name="Jo J.-H."/>
            <person name="Im W.-T."/>
        </authorList>
    </citation>
    <scope>NUCLEOTIDE SEQUENCE</scope>
    <source>
        <strain evidence="2">SE220</strain>
    </source>
</reference>
<evidence type="ECO:0000313" key="3">
    <source>
        <dbReference type="Proteomes" id="UP001165342"/>
    </source>
</evidence>
<keyword evidence="3" id="KW-1185">Reference proteome</keyword>
<name>A0ABT0S3N6_9SPHN</name>
<dbReference type="EMBL" id="JAMGBE010000003">
    <property type="protein sequence ID" value="MCL6730477.1"/>
    <property type="molecule type" value="Genomic_DNA"/>
</dbReference>
<dbReference type="SUPFAM" id="SSF56281">
    <property type="entry name" value="Metallo-hydrolase/oxidoreductase"/>
    <property type="match status" value="1"/>
</dbReference>
<comment type="caution">
    <text evidence="2">The sequence shown here is derived from an EMBL/GenBank/DDBJ whole genome shotgun (WGS) entry which is preliminary data.</text>
</comment>
<dbReference type="CDD" id="cd16279">
    <property type="entry name" value="metallo-hydrolase-like_MBL-fold"/>
    <property type="match status" value="1"/>
</dbReference>
<dbReference type="RefSeq" id="WP_249831960.1">
    <property type="nucleotide sequence ID" value="NZ_JAMGBE010000003.1"/>
</dbReference>
<evidence type="ECO:0000259" key="1">
    <source>
        <dbReference type="SMART" id="SM00849"/>
    </source>
</evidence>
<sequence length="254" mass="28144">MRIRILGCGTSTGVPKIGNHWGECDPNEPRNRRLRSSILVESSGEHVLVDCGPDLRQQLLDADVDRLRAVIVTHDHGDHVHGVDELRPVSQVLDAPVPLLGRADTLESLEQRFGYAFAQSDFYRPIVQPLEIGQGWTFGNSNVRTVDQPHGSTTSLGLRFDEGVRSVTYAIDYSDMTDDMAALYDKSDVLISDCLTRRPHPTHAHLDGVLGWARELGVGHLYLTHMGNGLDYRTLVGELPDWAEPAYDGLEIAL</sequence>
<dbReference type="InterPro" id="IPR001279">
    <property type="entry name" value="Metallo-B-lactamas"/>
</dbReference>
<dbReference type="SMART" id="SM00849">
    <property type="entry name" value="Lactamase_B"/>
    <property type="match status" value="1"/>
</dbReference>
<protein>
    <submittedName>
        <fullName evidence="2">MBL fold metallo-hydrolase</fullName>
    </submittedName>
</protein>
<proteinExistence type="predicted"/>
<accession>A0ABT0S3N6</accession>
<dbReference type="PANTHER" id="PTHR42663">
    <property type="entry name" value="HYDROLASE C777.06C-RELATED-RELATED"/>
    <property type="match status" value="1"/>
</dbReference>
<organism evidence="2 3">
    <name type="scientific">Sphingomonas hankyongi</name>
    <dbReference type="NCBI Taxonomy" id="2908209"/>
    <lineage>
        <taxon>Bacteria</taxon>
        <taxon>Pseudomonadati</taxon>
        <taxon>Pseudomonadota</taxon>
        <taxon>Alphaproteobacteria</taxon>
        <taxon>Sphingomonadales</taxon>
        <taxon>Sphingomonadaceae</taxon>
        <taxon>Sphingomonas</taxon>
    </lineage>
</organism>
<feature type="domain" description="Metallo-beta-lactamase" evidence="1">
    <location>
        <begin position="34"/>
        <end position="203"/>
    </location>
</feature>
<dbReference type="PANTHER" id="PTHR42663:SF6">
    <property type="entry name" value="HYDROLASE C777.06C-RELATED"/>
    <property type="match status" value="1"/>
</dbReference>
<dbReference type="Pfam" id="PF12706">
    <property type="entry name" value="Lactamase_B_2"/>
    <property type="match status" value="1"/>
</dbReference>
<dbReference type="InterPro" id="IPR036866">
    <property type="entry name" value="RibonucZ/Hydroxyglut_hydro"/>
</dbReference>
<evidence type="ECO:0000313" key="2">
    <source>
        <dbReference type="EMBL" id="MCL6730477.1"/>
    </source>
</evidence>
<dbReference type="Gene3D" id="3.60.15.10">
    <property type="entry name" value="Ribonuclease Z/Hydroxyacylglutathione hydrolase-like"/>
    <property type="match status" value="1"/>
</dbReference>
<gene>
    <name evidence="2" type="ORF">LZ538_10495</name>
</gene>
<dbReference type="Proteomes" id="UP001165342">
    <property type="component" value="Unassembled WGS sequence"/>
</dbReference>